<accession>A0AA36AT53</accession>
<reference evidence="2" key="1">
    <citation type="submission" date="2023-08" db="EMBL/GenBank/DDBJ databases">
        <authorList>
            <person name="Alioto T."/>
            <person name="Alioto T."/>
            <person name="Gomez Garrido J."/>
        </authorList>
    </citation>
    <scope>NUCLEOTIDE SEQUENCE</scope>
</reference>
<feature type="region of interest" description="Disordered" evidence="1">
    <location>
        <begin position="1"/>
        <end position="31"/>
    </location>
</feature>
<dbReference type="EMBL" id="OX597817">
    <property type="protein sequence ID" value="CAI9721091.1"/>
    <property type="molecule type" value="Genomic_DNA"/>
</dbReference>
<proteinExistence type="predicted"/>
<feature type="compositionally biased region" description="Polar residues" evidence="1">
    <location>
        <begin position="1"/>
        <end position="12"/>
    </location>
</feature>
<evidence type="ECO:0000313" key="3">
    <source>
        <dbReference type="Proteomes" id="UP001162480"/>
    </source>
</evidence>
<gene>
    <name evidence="2" type="ORF">OCTVUL_1B000920</name>
</gene>
<organism evidence="2 3">
    <name type="scientific">Octopus vulgaris</name>
    <name type="common">Common octopus</name>
    <dbReference type="NCBI Taxonomy" id="6645"/>
    <lineage>
        <taxon>Eukaryota</taxon>
        <taxon>Metazoa</taxon>
        <taxon>Spiralia</taxon>
        <taxon>Lophotrochozoa</taxon>
        <taxon>Mollusca</taxon>
        <taxon>Cephalopoda</taxon>
        <taxon>Coleoidea</taxon>
        <taxon>Octopodiformes</taxon>
        <taxon>Octopoda</taxon>
        <taxon>Incirrata</taxon>
        <taxon>Octopodidae</taxon>
        <taxon>Octopus</taxon>
    </lineage>
</organism>
<evidence type="ECO:0000313" key="2">
    <source>
        <dbReference type="EMBL" id="CAI9721091.1"/>
    </source>
</evidence>
<name>A0AA36AT53_OCTVU</name>
<sequence length="73" mass="8261">MSNKSEWNQRRQNGCAKTAAPKRLRQNGCAKTAAPKRLRQNGCAKTAAPKRLITNRRNMCELKPPEYFGNISE</sequence>
<protein>
    <submittedName>
        <fullName evidence="2">Uncharacterized protein</fullName>
    </submittedName>
</protein>
<dbReference type="Proteomes" id="UP001162480">
    <property type="component" value="Chromosome 4"/>
</dbReference>
<dbReference type="AlphaFoldDB" id="A0AA36AT53"/>
<keyword evidence="3" id="KW-1185">Reference proteome</keyword>
<evidence type="ECO:0000256" key="1">
    <source>
        <dbReference type="SAM" id="MobiDB-lite"/>
    </source>
</evidence>